<protein>
    <recommendedName>
        <fullName evidence="3">C2 DOCK-type domain-containing protein</fullName>
    </recommendedName>
</protein>
<dbReference type="PROSITE" id="PS51650">
    <property type="entry name" value="C2_DOCK"/>
    <property type="match status" value="1"/>
</dbReference>
<feature type="compositionally biased region" description="Pro residues" evidence="2">
    <location>
        <begin position="159"/>
        <end position="169"/>
    </location>
</feature>
<evidence type="ECO:0000313" key="4">
    <source>
        <dbReference type="EMBL" id="ELR14946.1"/>
    </source>
</evidence>
<keyword evidence="5" id="KW-1185">Reference proteome</keyword>
<feature type="domain" description="C2 DOCK-type" evidence="3">
    <location>
        <begin position="601"/>
        <end position="772"/>
    </location>
</feature>
<dbReference type="OMA" id="PLAMCTH"/>
<dbReference type="Gene3D" id="2.60.40.150">
    <property type="entry name" value="C2 domain"/>
    <property type="match status" value="1"/>
</dbReference>
<dbReference type="GO" id="GO:0005085">
    <property type="term" value="F:guanyl-nucleotide exchange factor activity"/>
    <property type="evidence" value="ECO:0007669"/>
    <property type="project" value="InterPro"/>
</dbReference>
<dbReference type="InterPro" id="IPR026791">
    <property type="entry name" value="DOCK"/>
</dbReference>
<reference evidence="4 5" key="1">
    <citation type="journal article" date="2013" name="Genome Biol.">
        <title>Genome of Acanthamoeba castellanii highlights extensive lateral gene transfer and early evolution of tyrosine kinase signaling.</title>
        <authorList>
            <person name="Clarke M."/>
            <person name="Lohan A.J."/>
            <person name="Liu B."/>
            <person name="Lagkouvardos I."/>
            <person name="Roy S."/>
            <person name="Zafar N."/>
            <person name="Bertelli C."/>
            <person name="Schilde C."/>
            <person name="Kianianmomeni A."/>
            <person name="Burglin T.R."/>
            <person name="Frech C."/>
            <person name="Turcotte B."/>
            <person name="Kopec K.O."/>
            <person name="Synnott J.M."/>
            <person name="Choo C."/>
            <person name="Paponov I."/>
            <person name="Finkler A."/>
            <person name="Soon Heng Tan C."/>
            <person name="Hutchins A.P."/>
            <person name="Weinmeier T."/>
            <person name="Rattei T."/>
            <person name="Chu J.S."/>
            <person name="Gimenez G."/>
            <person name="Irimia M."/>
            <person name="Rigden D.J."/>
            <person name="Fitzpatrick D.A."/>
            <person name="Lorenzo-Morales J."/>
            <person name="Bateman A."/>
            <person name="Chiu C.H."/>
            <person name="Tang P."/>
            <person name="Hegemann P."/>
            <person name="Fromm H."/>
            <person name="Raoult D."/>
            <person name="Greub G."/>
            <person name="Miranda-Saavedra D."/>
            <person name="Chen N."/>
            <person name="Nash P."/>
            <person name="Ginger M.L."/>
            <person name="Horn M."/>
            <person name="Schaap P."/>
            <person name="Caler L."/>
            <person name="Loftus B."/>
        </authorList>
    </citation>
    <scope>NUCLEOTIDE SEQUENCE [LARGE SCALE GENOMIC DNA]</scope>
    <source>
        <strain evidence="4 5">Neff</strain>
    </source>
</reference>
<dbReference type="Proteomes" id="UP000011083">
    <property type="component" value="Unassembled WGS sequence"/>
</dbReference>
<dbReference type="Pfam" id="PF11878">
    <property type="entry name" value="DOCK_C-D_N"/>
    <property type="match status" value="1"/>
</dbReference>
<feature type="compositionally biased region" description="Acidic residues" evidence="2">
    <location>
        <begin position="69"/>
        <end position="80"/>
    </location>
</feature>
<dbReference type="EMBL" id="KB008040">
    <property type="protein sequence ID" value="ELR14946.1"/>
    <property type="molecule type" value="Genomic_DNA"/>
</dbReference>
<comment type="similarity">
    <text evidence="1">Belongs to the DOCK family.</text>
</comment>
<name>L8GS36_ACACF</name>
<feature type="compositionally biased region" description="Low complexity" evidence="2">
    <location>
        <begin position="38"/>
        <end position="55"/>
    </location>
</feature>
<feature type="compositionally biased region" description="Acidic residues" evidence="2">
    <location>
        <begin position="144"/>
        <end position="158"/>
    </location>
</feature>
<sequence>MDGEETSHRRKISQPKRGEEGEGSPHSPRGGRLDSKLRSSSHNGSLTSSSSSAAISKRKISIKRAGGNEDSDGNDEVSDDDGTRVLRKHSGSTDAGARRKGSSRATRNPDEDESMDGAEPSTGPRGEDEGPPPGPDDMPPALPLDEDPALLDDEDFEPQEPPPAPPPMPTGDTVEEVTEFEARFLSPLILESDHPEMASFPSDLLHFTATPKTHRTLYSTKPDGTRLEKCEPHVQEAFRAFSQNWVVVTRQNTAYTKAQPTGTPATIYDLPKETFECETTATPEPAEQEDELLLGSIPHPNAQVLAFNAQKRRERQLPLFRYYDPEYKWPNHERVLCERVAPPLPDLEPKPLVQLLVECQALTLQFGQIEPFFCSFALYDLGKRTKISENFYFDRNHQSILSKLGRHLESIDPRTRCQRGQFSVSQPNDDIYLVLRVDKVLQGDSTALELYTKTDLKGKELEKNRVKAQESAVAFCSRLGCYRQSFAWAALPVFSRSTLALQELNNFTLYPAHPKDNIYDQLLELRDPKAKRKAIPATCEVRVSQLITESSIPPFRLDPTLNPVRDPITGRIPSTEGGEETWVHEVQEFGDSGTSCFWSYVNNLYVYPESVVLSAHNRKVKTIALKVALRADDEAADAPGLPMIFGRSSCAAFSRQAIAQVVYHNKAPTFQDEVKIKLPTRLTDKLHLLFTFYNVSVQRPKKGEDELESPIGYAVLPLYENGKLPENNQGDLIGLPIVVSKRPDHYMSEEARSKAIYLDNGKPLFRTRLRMVSTIYPDDPALTQFYKFFSTTDNERELSQALDGLESIPKTVAVQNFPILVQMLCHVMCVHSRTPGFKAFRVLLKILNLVHWATREKGALRSRLLQSFVYHAFDPGAFADQLPLAMCTHFLTFIAGKINFDESADVTTADMASSMWFIFDMLIKSMAIKLHQEQQLARADRSTWWSAEFARLVTKVVQNLMVALFVRDLYPVFDRGRINTLVKIYAEAISCTRLVPCGSLGPACTG</sequence>
<dbReference type="InterPro" id="IPR035892">
    <property type="entry name" value="C2_domain_sf"/>
</dbReference>
<dbReference type="InterPro" id="IPR021816">
    <property type="entry name" value="DOCK_C/D_N"/>
</dbReference>
<evidence type="ECO:0000259" key="3">
    <source>
        <dbReference type="PROSITE" id="PS51650"/>
    </source>
</evidence>
<dbReference type="GO" id="GO:0007264">
    <property type="term" value="P:small GTPase-mediated signal transduction"/>
    <property type="evidence" value="ECO:0007669"/>
    <property type="project" value="InterPro"/>
</dbReference>
<dbReference type="InterPro" id="IPR027007">
    <property type="entry name" value="C2_DOCK-type_domain"/>
</dbReference>
<gene>
    <name evidence="4" type="ORF">ACA1_051890</name>
</gene>
<dbReference type="PANTHER" id="PTHR23317:SF76">
    <property type="entry name" value="LD20667P"/>
    <property type="match status" value="1"/>
</dbReference>
<evidence type="ECO:0000256" key="1">
    <source>
        <dbReference type="PROSITE-ProRule" id="PRU00983"/>
    </source>
</evidence>
<dbReference type="PANTHER" id="PTHR23317">
    <property type="entry name" value="DEDICATOR OF CYTOKINESIS DOCK"/>
    <property type="match status" value="1"/>
</dbReference>
<dbReference type="RefSeq" id="XP_004336959.1">
    <property type="nucleotide sequence ID" value="XM_004336911.1"/>
</dbReference>
<dbReference type="KEGG" id="acan:ACA1_051890"/>
<organism evidence="4 5">
    <name type="scientific">Acanthamoeba castellanii (strain ATCC 30010 / Neff)</name>
    <dbReference type="NCBI Taxonomy" id="1257118"/>
    <lineage>
        <taxon>Eukaryota</taxon>
        <taxon>Amoebozoa</taxon>
        <taxon>Discosea</taxon>
        <taxon>Longamoebia</taxon>
        <taxon>Centramoebida</taxon>
        <taxon>Acanthamoebidae</taxon>
        <taxon>Acanthamoeba</taxon>
    </lineage>
</organism>
<dbReference type="Pfam" id="PF14429">
    <property type="entry name" value="DOCK-C2"/>
    <property type="match status" value="1"/>
</dbReference>
<proteinExistence type="inferred from homology"/>
<feature type="region of interest" description="Disordered" evidence="2">
    <location>
        <begin position="1"/>
        <end position="173"/>
    </location>
</feature>
<dbReference type="AlphaFoldDB" id="L8GS36"/>
<evidence type="ECO:0000313" key="5">
    <source>
        <dbReference type="Proteomes" id="UP000011083"/>
    </source>
</evidence>
<evidence type="ECO:0000256" key="2">
    <source>
        <dbReference type="SAM" id="MobiDB-lite"/>
    </source>
</evidence>
<feature type="compositionally biased region" description="Pro residues" evidence="2">
    <location>
        <begin position="131"/>
        <end position="142"/>
    </location>
</feature>
<accession>L8GS36</accession>
<dbReference type="GeneID" id="14915548"/>
<dbReference type="OrthoDB" id="28194at2759"/>
<dbReference type="VEuPathDB" id="AmoebaDB:ACA1_051890"/>
<dbReference type="STRING" id="1257118.L8GS36"/>